<keyword evidence="2" id="KW-1185">Reference proteome</keyword>
<gene>
    <name evidence="1" type="ORF">SNEC2469_LOCUS15616</name>
</gene>
<evidence type="ECO:0000313" key="1">
    <source>
        <dbReference type="EMBL" id="CAE7542458.1"/>
    </source>
</evidence>
<comment type="caution">
    <text evidence="1">The sequence shown here is derived from an EMBL/GenBank/DDBJ whole genome shotgun (WGS) entry which is preliminary data.</text>
</comment>
<dbReference type="EMBL" id="CAJNJA010025404">
    <property type="protein sequence ID" value="CAE7542458.1"/>
    <property type="molecule type" value="Genomic_DNA"/>
</dbReference>
<dbReference type="Proteomes" id="UP000601435">
    <property type="component" value="Unassembled WGS sequence"/>
</dbReference>
<name>A0A812TXY2_9DINO</name>
<reference evidence="1" key="1">
    <citation type="submission" date="2021-02" db="EMBL/GenBank/DDBJ databases">
        <authorList>
            <person name="Dougan E. K."/>
            <person name="Rhodes N."/>
            <person name="Thang M."/>
            <person name="Chan C."/>
        </authorList>
    </citation>
    <scope>NUCLEOTIDE SEQUENCE</scope>
</reference>
<protein>
    <submittedName>
        <fullName evidence="1">Uncharacterized protein</fullName>
    </submittedName>
</protein>
<proteinExistence type="predicted"/>
<sequence length="225" mass="25690">CRGHRHAHPDWRQPSRQHVLANHLGHEVLQQEHACGHPRTCLRRGGARRDRAQRARSACVGADVRPYGYCLDGLSGYQHLGGHLCHLQNLRPANRLDFQTLQLRVCCDPDNRHRSLRWEMLLESEGCCLCLSGLPLLLGRHLLYGLHGASERTVRCGYFHSCAALFSTCAEHADRLPRLGGWRVCGAHHIIPSRLCSVHLRCLPQQRHGHHWRLDQILQHPELHV</sequence>
<feature type="non-terminal residue" evidence="1">
    <location>
        <position position="225"/>
    </location>
</feature>
<organism evidence="1 2">
    <name type="scientific">Symbiodinium necroappetens</name>
    <dbReference type="NCBI Taxonomy" id="1628268"/>
    <lineage>
        <taxon>Eukaryota</taxon>
        <taxon>Sar</taxon>
        <taxon>Alveolata</taxon>
        <taxon>Dinophyceae</taxon>
        <taxon>Suessiales</taxon>
        <taxon>Symbiodiniaceae</taxon>
        <taxon>Symbiodinium</taxon>
    </lineage>
</organism>
<evidence type="ECO:0000313" key="2">
    <source>
        <dbReference type="Proteomes" id="UP000601435"/>
    </source>
</evidence>
<accession>A0A812TXY2</accession>
<feature type="non-terminal residue" evidence="1">
    <location>
        <position position="1"/>
    </location>
</feature>
<dbReference type="AlphaFoldDB" id="A0A812TXY2"/>